<comment type="caution">
    <text evidence="1">The sequence shown here is derived from an EMBL/GenBank/DDBJ whole genome shotgun (WGS) entry which is preliminary data.</text>
</comment>
<accession>A0ABV4EDJ7</accession>
<dbReference type="RefSeq" id="WP_369896645.1">
    <property type="nucleotide sequence ID" value="NZ_JBGFFX010000017.1"/>
</dbReference>
<sequence length="470" mass="52240">MTTQDLYEKFNDLLLRNSWWQRFVNSQFIKMFAVMGSQIIYAAQVAAAKALTEGFISTATRRSSILAAAEDKGYVGRLITPATGTARVTNKTAESVALPLYSTLISDAQYPYMLMEPLTLVANEVRSGVAIKQLERQRITAVVDNETEFLSLTLSKELTARCAQIDVYVTEKGKEILWKHNAQFRLSKKNSRDYVMFYRPTEQIGIRFGDGSIGKMPGEGESILIDVWLSDGDITLVQGQTLAPTGDHSSLANKVQLVTDSPVTNGAGFETTEETRNRAQYYVAYDEQVVWGGDYKHFLRTVISGMSWVNVWGESEQEAQDGHKSLANINTVFLCGHKPGMSQDEIGAAMLSALKNVPNELNKSFRHVPTNEKPFTISLSGIATKTINLEEAKRKIRSALETGAGRDSKASDSQSAEDFNRVTHNKIWALVQETGLLMSFNISITGMSEMVGLNDFVYLDVENSTIELRY</sequence>
<name>A0ABV4EDJ7_9GAMM</name>
<organism evidence="1 2">
    <name type="scientific">Erwinia aeris</name>
    <dbReference type="NCBI Taxonomy" id="3239803"/>
    <lineage>
        <taxon>Bacteria</taxon>
        <taxon>Pseudomonadati</taxon>
        <taxon>Pseudomonadota</taxon>
        <taxon>Gammaproteobacteria</taxon>
        <taxon>Enterobacterales</taxon>
        <taxon>Erwiniaceae</taxon>
        <taxon>Erwinia</taxon>
    </lineage>
</organism>
<reference evidence="1 2" key="1">
    <citation type="submission" date="2024-07" db="EMBL/GenBank/DDBJ databases">
        <authorList>
            <person name="Hebao G."/>
        </authorList>
    </citation>
    <scope>NUCLEOTIDE SEQUENCE [LARGE SCALE GENOMIC DNA]</scope>
    <source>
        <strain evidence="1 2">ACCC 02193</strain>
    </source>
</reference>
<dbReference type="Proteomes" id="UP001565243">
    <property type="component" value="Unassembled WGS sequence"/>
</dbReference>
<gene>
    <name evidence="1" type="ORF">AB6T85_21645</name>
</gene>
<evidence type="ECO:0000313" key="1">
    <source>
        <dbReference type="EMBL" id="MEY8773018.1"/>
    </source>
</evidence>
<evidence type="ECO:0000313" key="2">
    <source>
        <dbReference type="Proteomes" id="UP001565243"/>
    </source>
</evidence>
<protein>
    <submittedName>
        <fullName evidence="1">Baseplate protein</fullName>
    </submittedName>
</protein>
<proteinExistence type="predicted"/>
<dbReference type="EMBL" id="JBGFFX010000017">
    <property type="protein sequence ID" value="MEY8773018.1"/>
    <property type="molecule type" value="Genomic_DNA"/>
</dbReference>
<keyword evidence="2" id="KW-1185">Reference proteome</keyword>